<dbReference type="InterPro" id="IPR000866">
    <property type="entry name" value="AhpC/TSA"/>
</dbReference>
<reference evidence="13" key="1">
    <citation type="submission" date="2013-04" db="EMBL/GenBank/DDBJ databases">
        <title>The genome sequencing project of 58 acetic acid bacteria.</title>
        <authorList>
            <person name="Okamoto-Kainuma A."/>
            <person name="Ishikawa M."/>
            <person name="Umino S."/>
            <person name="Koizumi Y."/>
            <person name="Shiwa Y."/>
            <person name="Yoshikawa H."/>
            <person name="Matsutani M."/>
            <person name="Matsushita K."/>
        </authorList>
    </citation>
    <scope>NUCLEOTIDE SEQUENCE</scope>
    <source>
        <strain evidence="13">DSM 15669</strain>
    </source>
</reference>
<protein>
    <recommendedName>
        <fullName evidence="2">thioredoxin-dependent peroxiredoxin</fullName>
        <ecNumber evidence="2">1.11.1.24</ecNumber>
    </recommendedName>
    <alternativeName>
        <fullName evidence="8">Thioredoxin peroxidase</fullName>
    </alternativeName>
    <alternativeName>
        <fullName evidence="10">Thioredoxin-dependent peroxiredoxin Bcp</fullName>
    </alternativeName>
</protein>
<dbReference type="PANTHER" id="PTHR42801">
    <property type="entry name" value="THIOREDOXIN-DEPENDENT PEROXIDE REDUCTASE"/>
    <property type="match status" value="1"/>
</dbReference>
<organism evidence="13 14">
    <name type="scientific">Saccharibacter floricola DSM 15669</name>
    <dbReference type="NCBI Taxonomy" id="1123227"/>
    <lineage>
        <taxon>Bacteria</taxon>
        <taxon>Pseudomonadati</taxon>
        <taxon>Pseudomonadota</taxon>
        <taxon>Alphaproteobacteria</taxon>
        <taxon>Acetobacterales</taxon>
        <taxon>Acetobacteraceae</taxon>
        <taxon>Saccharibacter</taxon>
    </lineage>
</organism>
<dbReference type="EC" id="1.11.1.24" evidence="2"/>
<evidence type="ECO:0000256" key="2">
    <source>
        <dbReference type="ARBA" id="ARBA00013017"/>
    </source>
</evidence>
<dbReference type="Pfam" id="PF00578">
    <property type="entry name" value="AhpC-TSA"/>
    <property type="match status" value="1"/>
</dbReference>
<evidence type="ECO:0000256" key="11">
    <source>
        <dbReference type="ARBA" id="ARBA00049091"/>
    </source>
</evidence>
<evidence type="ECO:0000256" key="3">
    <source>
        <dbReference type="ARBA" id="ARBA00022559"/>
    </source>
</evidence>
<dbReference type="EMBL" id="BAQD01000004">
    <property type="protein sequence ID" value="GBQ05412.1"/>
    <property type="molecule type" value="Genomic_DNA"/>
</dbReference>
<keyword evidence="4" id="KW-0049">Antioxidant</keyword>
<comment type="function">
    <text evidence="1">Thiol-specific peroxidase that catalyzes the reduction of hydrogen peroxide and organic hydroperoxides to water and alcohols, respectively. Plays a role in cell protection against oxidative stress by detoxifying peroxides and as sensor of hydrogen peroxide-mediated signaling events.</text>
</comment>
<dbReference type="PANTHER" id="PTHR42801:SF4">
    <property type="entry name" value="AHPC_TSA FAMILY PROTEIN"/>
    <property type="match status" value="1"/>
</dbReference>
<dbReference type="SUPFAM" id="SSF52833">
    <property type="entry name" value="Thioredoxin-like"/>
    <property type="match status" value="1"/>
</dbReference>
<evidence type="ECO:0000256" key="4">
    <source>
        <dbReference type="ARBA" id="ARBA00022862"/>
    </source>
</evidence>
<dbReference type="GO" id="GO:0004601">
    <property type="term" value="F:peroxidase activity"/>
    <property type="evidence" value="ECO:0007669"/>
    <property type="project" value="UniProtKB-KW"/>
</dbReference>
<evidence type="ECO:0000313" key="13">
    <source>
        <dbReference type="EMBL" id="GBQ05412.1"/>
    </source>
</evidence>
<keyword evidence="7" id="KW-0676">Redox-active center</keyword>
<evidence type="ECO:0000259" key="12">
    <source>
        <dbReference type="PROSITE" id="PS51352"/>
    </source>
</evidence>
<keyword evidence="5" id="KW-0560">Oxidoreductase</keyword>
<evidence type="ECO:0000256" key="9">
    <source>
        <dbReference type="ARBA" id="ARBA00038489"/>
    </source>
</evidence>
<dbReference type="InterPro" id="IPR050924">
    <property type="entry name" value="Peroxiredoxin_BCP/PrxQ"/>
</dbReference>
<name>A0ABQ0NWX0_9PROT</name>
<dbReference type="InterPro" id="IPR036249">
    <property type="entry name" value="Thioredoxin-like_sf"/>
</dbReference>
<dbReference type="PROSITE" id="PS51352">
    <property type="entry name" value="THIOREDOXIN_2"/>
    <property type="match status" value="1"/>
</dbReference>
<evidence type="ECO:0000256" key="1">
    <source>
        <dbReference type="ARBA" id="ARBA00003330"/>
    </source>
</evidence>
<evidence type="ECO:0000256" key="10">
    <source>
        <dbReference type="ARBA" id="ARBA00042639"/>
    </source>
</evidence>
<keyword evidence="3 13" id="KW-0575">Peroxidase</keyword>
<accession>A0ABQ0NWX0</accession>
<dbReference type="CDD" id="cd03017">
    <property type="entry name" value="PRX_BCP"/>
    <property type="match status" value="1"/>
</dbReference>
<feature type="domain" description="Thioredoxin" evidence="12">
    <location>
        <begin position="6"/>
        <end position="161"/>
    </location>
</feature>
<evidence type="ECO:0000256" key="8">
    <source>
        <dbReference type="ARBA" id="ARBA00032824"/>
    </source>
</evidence>
<comment type="caution">
    <text evidence="13">The sequence shown here is derived from an EMBL/GenBank/DDBJ whole genome shotgun (WGS) entry which is preliminary data.</text>
</comment>
<comment type="similarity">
    <text evidence="9">Belongs to the peroxiredoxin family. BCP/PrxQ subfamily.</text>
</comment>
<evidence type="ECO:0000256" key="5">
    <source>
        <dbReference type="ARBA" id="ARBA00023002"/>
    </source>
</evidence>
<gene>
    <name evidence="13" type="ORF">AA15669_0452</name>
</gene>
<evidence type="ECO:0000256" key="7">
    <source>
        <dbReference type="ARBA" id="ARBA00023284"/>
    </source>
</evidence>
<evidence type="ECO:0000256" key="6">
    <source>
        <dbReference type="ARBA" id="ARBA00023157"/>
    </source>
</evidence>
<dbReference type="Proteomes" id="UP001062901">
    <property type="component" value="Unassembled WGS sequence"/>
</dbReference>
<dbReference type="NCBIfam" id="NF006960">
    <property type="entry name" value="PRK09437.1"/>
    <property type="match status" value="1"/>
</dbReference>
<keyword evidence="6" id="KW-1015">Disulfide bond</keyword>
<proteinExistence type="inferred from homology"/>
<sequence length="165" mass="18161">MTDKVIEVGDQGPAFSLPALTPEGESTVSSESLKGAPYVLYFYPRASTPGCTTQACALRDALSDLRLPNGETLKVLGVSPDPLKKLERFSQKQGLNFPLLSDEEHILAEAYGVWVQKKLYGRQFMGIERSSFLLDGQGRVCAMKRRVRPAEHVSWVQGALAHLPE</sequence>
<dbReference type="Gene3D" id="3.40.30.10">
    <property type="entry name" value="Glutaredoxin"/>
    <property type="match status" value="1"/>
</dbReference>
<keyword evidence="14" id="KW-1185">Reference proteome</keyword>
<dbReference type="InterPro" id="IPR013766">
    <property type="entry name" value="Thioredoxin_domain"/>
</dbReference>
<dbReference type="RefSeq" id="WP_018980847.1">
    <property type="nucleotide sequence ID" value="NZ_BAQD01000004.1"/>
</dbReference>
<comment type="catalytic activity">
    <reaction evidence="11">
        <text>a hydroperoxide + [thioredoxin]-dithiol = an alcohol + [thioredoxin]-disulfide + H2O</text>
        <dbReference type="Rhea" id="RHEA:62620"/>
        <dbReference type="Rhea" id="RHEA-COMP:10698"/>
        <dbReference type="Rhea" id="RHEA-COMP:10700"/>
        <dbReference type="ChEBI" id="CHEBI:15377"/>
        <dbReference type="ChEBI" id="CHEBI:29950"/>
        <dbReference type="ChEBI" id="CHEBI:30879"/>
        <dbReference type="ChEBI" id="CHEBI:35924"/>
        <dbReference type="ChEBI" id="CHEBI:50058"/>
        <dbReference type="EC" id="1.11.1.24"/>
    </reaction>
</comment>
<evidence type="ECO:0000313" key="14">
    <source>
        <dbReference type="Proteomes" id="UP001062901"/>
    </source>
</evidence>